<sequence>MAKRSTKKPASEKPRAFLLGTMTLTLISETLAEVERLEAAKIGGQPQADMIEIPQTQSDPKGTDHER</sequence>
<dbReference type="PATRIC" id="fig|123899.6.peg.3898"/>
<protein>
    <submittedName>
        <fullName evidence="2">Uncharacterized protein</fullName>
    </submittedName>
</protein>
<organism evidence="2 3">
    <name type="scientific">Bordetella trematum</name>
    <dbReference type="NCBI Taxonomy" id="123899"/>
    <lineage>
        <taxon>Bacteria</taxon>
        <taxon>Pseudomonadati</taxon>
        <taxon>Pseudomonadota</taxon>
        <taxon>Betaproteobacteria</taxon>
        <taxon>Burkholderiales</taxon>
        <taxon>Alcaligenaceae</taxon>
        <taxon>Bordetella</taxon>
    </lineage>
</organism>
<feature type="region of interest" description="Disordered" evidence="1">
    <location>
        <begin position="43"/>
        <end position="67"/>
    </location>
</feature>
<dbReference type="RefSeq" id="WP_063940024.1">
    <property type="nucleotide sequence ID" value="NZ_CP016340.1"/>
</dbReference>
<dbReference type="AlphaFoldDB" id="A0A157RKM2"/>
<evidence type="ECO:0000313" key="2">
    <source>
        <dbReference type="EMBL" id="SAI73913.1"/>
    </source>
</evidence>
<evidence type="ECO:0000313" key="3">
    <source>
        <dbReference type="Proteomes" id="UP000076825"/>
    </source>
</evidence>
<dbReference type="EMBL" id="LT546645">
    <property type="protein sequence ID" value="SAI73913.1"/>
    <property type="molecule type" value="Genomic_DNA"/>
</dbReference>
<keyword evidence="3" id="KW-1185">Reference proteome</keyword>
<name>A0A157RKM2_9BORD</name>
<gene>
    <name evidence="2" type="ORF">SAMEA3906487_03899</name>
</gene>
<dbReference type="Proteomes" id="UP000076825">
    <property type="component" value="Chromosome 1"/>
</dbReference>
<proteinExistence type="predicted"/>
<accession>A0A157RKM2</accession>
<dbReference type="KEGG" id="btrm:SAMEA390648703899"/>
<dbReference type="STRING" id="123899.SAMEA3906487_03899"/>
<evidence type="ECO:0000256" key="1">
    <source>
        <dbReference type="SAM" id="MobiDB-lite"/>
    </source>
</evidence>
<dbReference type="GeneID" id="56591545"/>
<reference evidence="2 3" key="1">
    <citation type="submission" date="2016-04" db="EMBL/GenBank/DDBJ databases">
        <authorList>
            <consortium name="Pathogen Informatics"/>
        </authorList>
    </citation>
    <scope>NUCLEOTIDE SEQUENCE [LARGE SCALE GENOMIC DNA]</scope>
    <source>
        <strain evidence="2 3">H044680328</strain>
    </source>
</reference>